<feature type="domain" description="Integrase catalytic" evidence="2">
    <location>
        <begin position="1"/>
        <end position="70"/>
    </location>
</feature>
<name>A0A9Q3GC32_9BASI</name>
<dbReference type="InterPro" id="IPR001584">
    <property type="entry name" value="Integrase_cat-core"/>
</dbReference>
<dbReference type="InterPro" id="IPR036397">
    <property type="entry name" value="RNaseH_sf"/>
</dbReference>
<evidence type="ECO:0000313" key="4">
    <source>
        <dbReference type="Proteomes" id="UP000765509"/>
    </source>
</evidence>
<evidence type="ECO:0000259" key="2">
    <source>
        <dbReference type="PROSITE" id="PS50994"/>
    </source>
</evidence>
<organism evidence="3 4">
    <name type="scientific">Austropuccinia psidii MF-1</name>
    <dbReference type="NCBI Taxonomy" id="1389203"/>
    <lineage>
        <taxon>Eukaryota</taxon>
        <taxon>Fungi</taxon>
        <taxon>Dikarya</taxon>
        <taxon>Basidiomycota</taxon>
        <taxon>Pucciniomycotina</taxon>
        <taxon>Pucciniomycetes</taxon>
        <taxon>Pucciniales</taxon>
        <taxon>Sphaerophragmiaceae</taxon>
        <taxon>Austropuccinia</taxon>
    </lineage>
</organism>
<dbReference type="PANTHER" id="PTHR37984">
    <property type="entry name" value="PROTEIN CBG26694"/>
    <property type="match status" value="1"/>
</dbReference>
<reference evidence="3" key="1">
    <citation type="submission" date="2021-03" db="EMBL/GenBank/DDBJ databases">
        <title>Draft genome sequence of rust myrtle Austropuccinia psidii MF-1, a brazilian biotype.</title>
        <authorList>
            <person name="Quecine M.C."/>
            <person name="Pachon D.M.R."/>
            <person name="Bonatelli M.L."/>
            <person name="Correr F.H."/>
            <person name="Franceschini L.M."/>
            <person name="Leite T.F."/>
            <person name="Margarido G.R.A."/>
            <person name="Almeida C.A."/>
            <person name="Ferrarezi J.A."/>
            <person name="Labate C.A."/>
        </authorList>
    </citation>
    <scope>NUCLEOTIDE SEQUENCE</scope>
    <source>
        <strain evidence="3">MF-1</strain>
    </source>
</reference>
<dbReference type="AlphaFoldDB" id="A0A9Q3GC32"/>
<dbReference type="OrthoDB" id="3227343at2759"/>
<keyword evidence="4" id="KW-1185">Reference proteome</keyword>
<dbReference type="InterPro" id="IPR012337">
    <property type="entry name" value="RNaseH-like_sf"/>
</dbReference>
<dbReference type="EMBL" id="AVOT02000282">
    <property type="protein sequence ID" value="MBW0462113.1"/>
    <property type="molecule type" value="Genomic_DNA"/>
</dbReference>
<keyword evidence="1" id="KW-0694">RNA-binding</keyword>
<dbReference type="InterPro" id="IPR050951">
    <property type="entry name" value="Retrovirus_Pol_polyprotein"/>
</dbReference>
<evidence type="ECO:0000313" key="3">
    <source>
        <dbReference type="EMBL" id="MBW0462113.1"/>
    </source>
</evidence>
<dbReference type="GO" id="GO:0005634">
    <property type="term" value="C:nucleus"/>
    <property type="evidence" value="ECO:0007669"/>
    <property type="project" value="UniProtKB-ARBA"/>
</dbReference>
<proteinExistence type="predicted"/>
<dbReference type="PANTHER" id="PTHR37984:SF5">
    <property type="entry name" value="PROTEIN NYNRIN-LIKE"/>
    <property type="match status" value="1"/>
</dbReference>
<dbReference type="Proteomes" id="UP000765509">
    <property type="component" value="Unassembled WGS sequence"/>
</dbReference>
<dbReference type="GO" id="GO:0015074">
    <property type="term" value="P:DNA integration"/>
    <property type="evidence" value="ECO:0007669"/>
    <property type="project" value="InterPro"/>
</dbReference>
<dbReference type="Gene3D" id="3.30.420.10">
    <property type="entry name" value="Ribonuclease H-like superfamily/Ribonuclease H"/>
    <property type="match status" value="1"/>
</dbReference>
<gene>
    <name evidence="3" type="ORF">O181_001828</name>
</gene>
<comment type="caution">
    <text evidence="3">The sequence shown here is derived from an EMBL/GenBank/DDBJ whole genome shotgun (WGS) entry which is preliminary data.</text>
</comment>
<dbReference type="SUPFAM" id="SSF53098">
    <property type="entry name" value="Ribonuclease H-like"/>
    <property type="match status" value="1"/>
</dbReference>
<sequence length="208" mass="24329">MDKALLFWNNIIATCGVPKIIFSDRDPKFTSEVWTNFYGILGTKLAFSTAYHPEKDGLAERMIQTMEDVIIRFCVYGMEPQRNHLKNNLLTIYPKSKEFNEMWKRACDTAAKCISEAKEYKKQRYEKIQMEPDFKERYQVLPEEFSRKHPVLPVSLVKPYFQTGEDKFPCRKMTTTPPDIVEMEDSPGLVKMIINAGKIRQNGEGQRW</sequence>
<accession>A0A9Q3GC32</accession>
<dbReference type="GO" id="GO:0003723">
    <property type="term" value="F:RNA binding"/>
    <property type="evidence" value="ECO:0007669"/>
    <property type="project" value="UniProtKB-KW"/>
</dbReference>
<protein>
    <recommendedName>
        <fullName evidence="2">Integrase catalytic domain-containing protein</fullName>
    </recommendedName>
</protein>
<dbReference type="PROSITE" id="PS50994">
    <property type="entry name" value="INTEGRASE"/>
    <property type="match status" value="1"/>
</dbReference>
<evidence type="ECO:0000256" key="1">
    <source>
        <dbReference type="ARBA" id="ARBA00022884"/>
    </source>
</evidence>